<evidence type="ECO:0000313" key="2">
    <source>
        <dbReference type="Proteomes" id="UP000214646"/>
    </source>
</evidence>
<keyword evidence="2" id="KW-1185">Reference proteome</keyword>
<name>A0A225D537_9BACT</name>
<protein>
    <recommendedName>
        <fullName evidence="3">TIGR02996 domain-containing protein</fullName>
    </recommendedName>
</protein>
<proteinExistence type="predicted"/>
<dbReference type="OrthoDB" id="304125at2"/>
<dbReference type="AlphaFoldDB" id="A0A225D537"/>
<dbReference type="RefSeq" id="WP_161968006.1">
    <property type="nucleotide sequence ID" value="NZ_NIDE01000017.1"/>
</dbReference>
<dbReference type="EMBL" id="NIDE01000017">
    <property type="protein sequence ID" value="OWK36711.1"/>
    <property type="molecule type" value="Genomic_DNA"/>
</dbReference>
<sequence>MDDERALLGAIIANPADDLPRLVYADWIEERGYPERAALIRLQIERPNAAPWSPEWVQSISETALLLARNRKRWTTEFAPYARVEAIEFSRGMPETVTLSAEEYVGAAPGLYAMAPLSTVYLCQVAIPDVPAYWSVTPAGVRLLAIADPPDWQYPEYAGAPPGAIELLRPTPPSLEPHLRCGRWEILAYNMCAERESEIARRVIQQVNGYFRDVSGPSNTALRPYSDSDEFKTWCPEPVSNTGPHWLRFENGRLVRNESSAEIPVDWPTWDEYDDSDE</sequence>
<dbReference type="Proteomes" id="UP000214646">
    <property type="component" value="Unassembled WGS sequence"/>
</dbReference>
<evidence type="ECO:0008006" key="3">
    <source>
        <dbReference type="Google" id="ProtNLM"/>
    </source>
</evidence>
<organism evidence="1 2">
    <name type="scientific">Fimbriiglobus ruber</name>
    <dbReference type="NCBI Taxonomy" id="1908690"/>
    <lineage>
        <taxon>Bacteria</taxon>
        <taxon>Pseudomonadati</taxon>
        <taxon>Planctomycetota</taxon>
        <taxon>Planctomycetia</taxon>
        <taxon>Gemmatales</taxon>
        <taxon>Gemmataceae</taxon>
        <taxon>Fimbriiglobus</taxon>
    </lineage>
</organism>
<accession>A0A225D537</accession>
<comment type="caution">
    <text evidence="1">The sequence shown here is derived from an EMBL/GenBank/DDBJ whole genome shotgun (WGS) entry which is preliminary data.</text>
</comment>
<reference evidence="2" key="1">
    <citation type="submission" date="2017-06" db="EMBL/GenBank/DDBJ databases">
        <title>Genome analysis of Fimbriiglobus ruber SP5, the first member of the order Planctomycetales with confirmed chitinolytic capability.</title>
        <authorList>
            <person name="Ravin N.V."/>
            <person name="Rakitin A.L."/>
            <person name="Ivanova A.A."/>
            <person name="Beletsky A.V."/>
            <person name="Kulichevskaya I.S."/>
            <person name="Mardanov A.V."/>
            <person name="Dedysh S.N."/>
        </authorList>
    </citation>
    <scope>NUCLEOTIDE SEQUENCE [LARGE SCALE GENOMIC DNA]</scope>
    <source>
        <strain evidence="2">SP5</strain>
    </source>
</reference>
<dbReference type="InterPro" id="IPR014338">
    <property type="entry name" value="CHP02996_rpt-companion-dom"/>
</dbReference>
<gene>
    <name evidence="1" type="ORF">FRUB_09274</name>
</gene>
<dbReference type="NCBIfam" id="TIGR02996">
    <property type="entry name" value="rpt_mate_G_obs"/>
    <property type="match status" value="1"/>
</dbReference>
<evidence type="ECO:0000313" key="1">
    <source>
        <dbReference type="EMBL" id="OWK36711.1"/>
    </source>
</evidence>